<dbReference type="GO" id="GO:0009847">
    <property type="term" value="P:spore germination"/>
    <property type="evidence" value="ECO:0007669"/>
    <property type="project" value="InterPro"/>
</dbReference>
<dbReference type="EMBL" id="JARUIS010000003">
    <property type="protein sequence ID" value="MDS1002596.1"/>
    <property type="molecule type" value="Genomic_DNA"/>
</dbReference>
<dbReference type="PANTHER" id="PTHR34975:SF2">
    <property type="entry name" value="SPORE GERMINATION PROTEIN A2"/>
    <property type="match status" value="1"/>
</dbReference>
<dbReference type="PANTHER" id="PTHR34975">
    <property type="entry name" value="SPORE GERMINATION PROTEIN A2"/>
    <property type="match status" value="1"/>
</dbReference>
<dbReference type="Gene3D" id="1.20.1740.10">
    <property type="entry name" value="Amino acid/polyamine transporter I"/>
    <property type="match status" value="1"/>
</dbReference>
<reference evidence="9" key="1">
    <citation type="submission" date="2023-04" db="EMBL/GenBank/DDBJ databases">
        <title>Assessment of the microbiological origin of a defect in Grana Padano cheese.</title>
        <authorList>
            <person name="Zago M."/>
            <person name="Rossetti L."/>
            <person name="Bonvini B."/>
            <person name="Carminati D."/>
            <person name="Giraffa G."/>
        </authorList>
    </citation>
    <scope>NUCLEOTIDE SEQUENCE</scope>
    <source>
        <strain evidence="9">4990</strain>
    </source>
</reference>
<evidence type="ECO:0000256" key="3">
    <source>
        <dbReference type="ARBA" id="ARBA00022448"/>
    </source>
</evidence>
<evidence type="ECO:0000313" key="9">
    <source>
        <dbReference type="EMBL" id="MDS1002596.1"/>
    </source>
</evidence>
<feature type="transmembrane region" description="Helical" evidence="8">
    <location>
        <begin position="335"/>
        <end position="355"/>
    </location>
</feature>
<dbReference type="NCBIfam" id="TIGR00912">
    <property type="entry name" value="2A0309"/>
    <property type="match status" value="1"/>
</dbReference>
<protein>
    <submittedName>
        <fullName evidence="9">GerAB/ArcD/ProY family transporter</fullName>
    </submittedName>
</protein>
<dbReference type="Proteomes" id="UP001182303">
    <property type="component" value="Unassembled WGS sequence"/>
</dbReference>
<evidence type="ECO:0000256" key="6">
    <source>
        <dbReference type="ARBA" id="ARBA00022989"/>
    </source>
</evidence>
<evidence type="ECO:0000256" key="1">
    <source>
        <dbReference type="ARBA" id="ARBA00004141"/>
    </source>
</evidence>
<keyword evidence="6 8" id="KW-1133">Transmembrane helix</keyword>
<feature type="transmembrane region" description="Helical" evidence="8">
    <location>
        <begin position="12"/>
        <end position="30"/>
    </location>
</feature>
<dbReference type="AlphaFoldDB" id="A0AAE4FK51"/>
<comment type="similarity">
    <text evidence="2">Belongs to the amino acid-polyamine-organocation (APC) superfamily. Spore germination protein (SGP) (TC 2.A.3.9) family.</text>
</comment>
<sequence>MVNNEEDFLTEHQLTILLIGCMIGIGILSLPNAAIKIAKQDGWISVLLGAIYPLYITFMAIYIRKNYPKEDILDISKKIYGNILGNIFNLIFLSFFFIISTDLAAEINNILKVYMIYSLNFWNLSSLLFLFVAYASYGGTKVIAKINEILFYGTFIVFLIPFFSLKNVNITNMQPLLGSGIKNIVKGIRGTFISYSGFEILFIFYPFIDENVKIKKPAFKSILFTTILYTLYTMLTLLYLGINTSQKFLWPVITITTSIIMPIINSFKYIFLSLWTMTMFKCISIYYFTFTYGLNKIFKKISRENWIILFYPIMVIGSNLYGSPTLRQGLIEKMFNYYIPYNIVFISITALLIALKKCNKN</sequence>
<evidence type="ECO:0000256" key="4">
    <source>
        <dbReference type="ARBA" id="ARBA00022544"/>
    </source>
</evidence>
<name>A0AAE4FK51_CLOSG</name>
<feature type="transmembrane region" description="Helical" evidence="8">
    <location>
        <begin position="149"/>
        <end position="168"/>
    </location>
</feature>
<gene>
    <name evidence="9" type="ORF">P9J83_03645</name>
</gene>
<dbReference type="InterPro" id="IPR004761">
    <property type="entry name" value="Spore_GerAB"/>
</dbReference>
<feature type="transmembrane region" description="Helical" evidence="8">
    <location>
        <begin position="188"/>
        <end position="208"/>
    </location>
</feature>
<evidence type="ECO:0000256" key="8">
    <source>
        <dbReference type="SAM" id="Phobius"/>
    </source>
</evidence>
<feature type="transmembrane region" description="Helical" evidence="8">
    <location>
        <begin position="117"/>
        <end position="137"/>
    </location>
</feature>
<feature type="transmembrane region" description="Helical" evidence="8">
    <location>
        <begin position="220"/>
        <end position="241"/>
    </location>
</feature>
<organism evidence="9 10">
    <name type="scientific">Clostridium sporogenes</name>
    <dbReference type="NCBI Taxonomy" id="1509"/>
    <lineage>
        <taxon>Bacteria</taxon>
        <taxon>Bacillati</taxon>
        <taxon>Bacillota</taxon>
        <taxon>Clostridia</taxon>
        <taxon>Eubacteriales</taxon>
        <taxon>Clostridiaceae</taxon>
        <taxon>Clostridium</taxon>
    </lineage>
</organism>
<feature type="transmembrane region" description="Helical" evidence="8">
    <location>
        <begin position="306"/>
        <end position="323"/>
    </location>
</feature>
<dbReference type="Pfam" id="PF03845">
    <property type="entry name" value="Spore_permease"/>
    <property type="match status" value="1"/>
</dbReference>
<evidence type="ECO:0000256" key="7">
    <source>
        <dbReference type="ARBA" id="ARBA00023136"/>
    </source>
</evidence>
<keyword evidence="7 8" id="KW-0472">Membrane</keyword>
<evidence type="ECO:0000313" key="10">
    <source>
        <dbReference type="Proteomes" id="UP001182303"/>
    </source>
</evidence>
<proteinExistence type="inferred from homology"/>
<accession>A0AAE4FK51</accession>
<comment type="caution">
    <text evidence="9">The sequence shown here is derived from an EMBL/GenBank/DDBJ whole genome shotgun (WGS) entry which is preliminary data.</text>
</comment>
<feature type="transmembrane region" description="Helical" evidence="8">
    <location>
        <begin position="42"/>
        <end position="63"/>
    </location>
</feature>
<feature type="transmembrane region" description="Helical" evidence="8">
    <location>
        <begin position="83"/>
        <end position="105"/>
    </location>
</feature>
<dbReference type="GO" id="GO:0016020">
    <property type="term" value="C:membrane"/>
    <property type="evidence" value="ECO:0007669"/>
    <property type="project" value="UniProtKB-SubCell"/>
</dbReference>
<evidence type="ECO:0000256" key="5">
    <source>
        <dbReference type="ARBA" id="ARBA00022692"/>
    </source>
</evidence>
<evidence type="ECO:0000256" key="2">
    <source>
        <dbReference type="ARBA" id="ARBA00007998"/>
    </source>
</evidence>
<dbReference type="RefSeq" id="WP_310942926.1">
    <property type="nucleotide sequence ID" value="NZ_JARUIS010000003.1"/>
</dbReference>
<keyword evidence="3" id="KW-0813">Transport</keyword>
<feature type="transmembrane region" description="Helical" evidence="8">
    <location>
        <begin position="248"/>
        <end position="264"/>
    </location>
</feature>
<comment type="subcellular location">
    <subcellularLocation>
        <location evidence="1">Membrane</location>
        <topology evidence="1">Multi-pass membrane protein</topology>
    </subcellularLocation>
</comment>
<keyword evidence="5 8" id="KW-0812">Transmembrane</keyword>
<feature type="transmembrane region" description="Helical" evidence="8">
    <location>
        <begin position="270"/>
        <end position="294"/>
    </location>
</feature>
<keyword evidence="4" id="KW-0309">Germination</keyword>